<dbReference type="GO" id="GO:0008081">
    <property type="term" value="F:phosphoric diester hydrolase activity"/>
    <property type="evidence" value="ECO:0007669"/>
    <property type="project" value="InterPro"/>
</dbReference>
<evidence type="ECO:0000256" key="1">
    <source>
        <dbReference type="SAM" id="SignalP"/>
    </source>
</evidence>
<evidence type="ECO:0000313" key="3">
    <source>
        <dbReference type="EMBL" id="OWK28026.1"/>
    </source>
</evidence>
<dbReference type="InterPro" id="IPR030395">
    <property type="entry name" value="GP_PDE_dom"/>
</dbReference>
<dbReference type="RefSeq" id="WP_169715752.1">
    <property type="nucleotide sequence ID" value="NZ_NBBJ01000007.1"/>
</dbReference>
<dbReference type="AlphaFoldDB" id="A0A245ZE40"/>
<dbReference type="Pfam" id="PF03009">
    <property type="entry name" value="GDPD"/>
    <property type="match status" value="1"/>
</dbReference>
<name>A0A245ZE40_9SPHN</name>
<protein>
    <submittedName>
        <fullName evidence="3">Cytoplasmic glycerophosphodiester phosphodiesterase</fullName>
    </submittedName>
</protein>
<dbReference type="PROSITE" id="PS51704">
    <property type="entry name" value="GP_PDE"/>
    <property type="match status" value="1"/>
</dbReference>
<reference evidence="3 4" key="1">
    <citation type="submission" date="2017-03" db="EMBL/GenBank/DDBJ databases">
        <title>Genome sequence of Sphingomonas mucosissima DSM 17494.</title>
        <authorList>
            <person name="Poehlein A."/>
            <person name="Wuebbeler J.H."/>
            <person name="Steinbuechel A."/>
            <person name="Daniel R."/>
        </authorList>
    </citation>
    <scope>NUCLEOTIDE SEQUENCE [LARGE SCALE GENOMIC DNA]</scope>
    <source>
        <strain evidence="3 4">DSM 17494</strain>
    </source>
</reference>
<feature type="chain" id="PRO_5012286544" evidence="1">
    <location>
        <begin position="22"/>
        <end position="317"/>
    </location>
</feature>
<dbReference type="EMBL" id="NBBJ01000007">
    <property type="protein sequence ID" value="OWK28026.1"/>
    <property type="molecule type" value="Genomic_DNA"/>
</dbReference>
<gene>
    <name evidence="3" type="ORF">SPMU_32710</name>
</gene>
<organism evidence="3 4">
    <name type="scientific">Sphingomonas mucosissima</name>
    <dbReference type="NCBI Taxonomy" id="370959"/>
    <lineage>
        <taxon>Bacteria</taxon>
        <taxon>Pseudomonadati</taxon>
        <taxon>Pseudomonadota</taxon>
        <taxon>Alphaproteobacteria</taxon>
        <taxon>Sphingomonadales</taxon>
        <taxon>Sphingomonadaceae</taxon>
        <taxon>Sphingomonas</taxon>
    </lineage>
</organism>
<dbReference type="Proteomes" id="UP000197783">
    <property type="component" value="Unassembled WGS sequence"/>
</dbReference>
<comment type="caution">
    <text evidence="3">The sequence shown here is derived from an EMBL/GenBank/DDBJ whole genome shotgun (WGS) entry which is preliminary data.</text>
</comment>
<proteinExistence type="predicted"/>
<evidence type="ECO:0000313" key="4">
    <source>
        <dbReference type="Proteomes" id="UP000197783"/>
    </source>
</evidence>
<dbReference type="GO" id="GO:0006629">
    <property type="term" value="P:lipid metabolic process"/>
    <property type="evidence" value="ECO:0007669"/>
    <property type="project" value="InterPro"/>
</dbReference>
<dbReference type="SUPFAM" id="SSF51695">
    <property type="entry name" value="PLC-like phosphodiesterases"/>
    <property type="match status" value="1"/>
</dbReference>
<dbReference type="Gene3D" id="3.20.20.190">
    <property type="entry name" value="Phosphatidylinositol (PI) phosphodiesterase"/>
    <property type="match status" value="1"/>
</dbReference>
<accession>A0A245ZE40</accession>
<dbReference type="InterPro" id="IPR017946">
    <property type="entry name" value="PLC-like_Pdiesterase_TIM-brl"/>
</dbReference>
<dbReference type="CDD" id="cd08566">
    <property type="entry name" value="GDPD_AtGDE_like"/>
    <property type="match status" value="1"/>
</dbReference>
<keyword evidence="4" id="KW-1185">Reference proteome</keyword>
<feature type="signal peptide" evidence="1">
    <location>
        <begin position="1"/>
        <end position="21"/>
    </location>
</feature>
<sequence>MKAMFMTLAAGSTLIASLVAAAPTQPQAPTAAGIARAAKAGIPQLLSCLREQKVSLIGAHRGGPLPEYPENALATLERTTSMLPVFLEIDVQQTFDDVLFLNHDPVLPRNTVGHGTIHEMRWAEIAPLKLRDQSGQPTAYTPPLLADALKWADGRALVLLDVKPITDPELLAKTVRSVGAENRMMFLTYTIRQAQALRKQLPDAVVALPVFDRKGLAAAKAAGLVNDRLLAMVRPSRVDADFIPELEAAGATALSGSYGGADTPDAVYRTKADAGAYHKLAQQGPRLIASNRPNEAVDAMLAQPSYTAKLARCGITG</sequence>
<dbReference type="PANTHER" id="PTHR46211:SF14">
    <property type="entry name" value="GLYCEROPHOSPHODIESTER PHOSPHODIESTERASE"/>
    <property type="match status" value="1"/>
</dbReference>
<dbReference type="PANTHER" id="PTHR46211">
    <property type="entry name" value="GLYCEROPHOSPHORYL DIESTER PHOSPHODIESTERASE"/>
    <property type="match status" value="1"/>
</dbReference>
<feature type="domain" description="GP-PDE" evidence="2">
    <location>
        <begin position="55"/>
        <end position="317"/>
    </location>
</feature>
<keyword evidence="1" id="KW-0732">Signal</keyword>
<evidence type="ECO:0000259" key="2">
    <source>
        <dbReference type="PROSITE" id="PS51704"/>
    </source>
</evidence>